<dbReference type="EMBL" id="AHXS01000012">
    <property type="protein sequence ID" value="ELB40452.1"/>
    <property type="molecule type" value="Genomic_DNA"/>
</dbReference>
<dbReference type="Gene3D" id="3.30.420.10">
    <property type="entry name" value="Ribonuclease H-like superfamily/Ribonuclease H"/>
    <property type="match status" value="1"/>
</dbReference>
<evidence type="ECO:0000259" key="2">
    <source>
        <dbReference type="PROSITE" id="PS50994"/>
    </source>
</evidence>
<sequence>MYWQKRLDRQNPDQEIEAEMLKIREKHKDYGCLRMTNELRNRGFSINKKKVQRLIKKLGIKVTAYTRESRRYNSYRGQVGATAKNRIHRRFYTSICHQKITTDTTEFKYHEVDAKGIIRQKKLYLDPFMDMFNSEILSYRISEKPNALAIMEGLEEAIQITNDCPYRRTFHSDQGWAYQMNAYRNKLKEYKIFQSMSRKGNCLDNSLMENFFGLLKQEIFYGKTYNCFEELKSAIDSYIYYYNNERIKQKLNWQSPVQFRKTAVTVA</sequence>
<dbReference type="SUPFAM" id="SSF53098">
    <property type="entry name" value="Ribonuclease H-like"/>
    <property type="match status" value="1"/>
</dbReference>
<comment type="caution">
    <text evidence="3">The sequence shown here is derived from an EMBL/GenBank/DDBJ whole genome shotgun (WGS) entry which is preliminary data.</text>
</comment>
<proteinExistence type="predicted"/>
<dbReference type="PANTHER" id="PTHR46889:SF4">
    <property type="entry name" value="TRANSPOSASE INSO FOR INSERTION SEQUENCE ELEMENT IS911B-RELATED"/>
    <property type="match status" value="1"/>
</dbReference>
<dbReference type="InterPro" id="IPR012337">
    <property type="entry name" value="RNaseH-like_sf"/>
</dbReference>
<dbReference type="PROSITE" id="PS50994">
    <property type="entry name" value="INTEGRASE"/>
    <property type="match status" value="1"/>
</dbReference>
<dbReference type="Pfam" id="PF13333">
    <property type="entry name" value="rve_2"/>
    <property type="match status" value="1"/>
</dbReference>
<dbReference type="InterPro" id="IPR050900">
    <property type="entry name" value="Transposase_IS3/IS150/IS904"/>
</dbReference>
<dbReference type="NCBIfam" id="NF033516">
    <property type="entry name" value="transpos_IS3"/>
    <property type="match status" value="1"/>
</dbReference>
<evidence type="ECO:0000313" key="4">
    <source>
        <dbReference type="Proteomes" id="UP000010504"/>
    </source>
</evidence>
<dbReference type="InterPro" id="IPR001584">
    <property type="entry name" value="Integrase_cat-core"/>
</dbReference>
<evidence type="ECO:0000256" key="1">
    <source>
        <dbReference type="ARBA" id="ARBA00002286"/>
    </source>
</evidence>
<dbReference type="InterPro" id="IPR025948">
    <property type="entry name" value="HTH-like_dom"/>
</dbReference>
<comment type="function">
    <text evidence="1">Involved in the transposition of the insertion sequence.</text>
</comment>
<dbReference type="InterPro" id="IPR048020">
    <property type="entry name" value="Transpos_IS3"/>
</dbReference>
<organism evidence="3 4">
    <name type="scientific">Enterococcus faecium EnGen0026</name>
    <dbReference type="NCBI Taxonomy" id="1138917"/>
    <lineage>
        <taxon>Bacteria</taxon>
        <taxon>Bacillati</taxon>
        <taxon>Bacillota</taxon>
        <taxon>Bacilli</taxon>
        <taxon>Lactobacillales</taxon>
        <taxon>Enterococcaceae</taxon>
        <taxon>Enterococcus</taxon>
    </lineage>
</organism>
<gene>
    <name evidence="3" type="ORF">OKA_04129</name>
</gene>
<dbReference type="Pfam" id="PF00665">
    <property type="entry name" value="rve"/>
    <property type="match status" value="1"/>
</dbReference>
<dbReference type="Pfam" id="PF13276">
    <property type="entry name" value="HTH_21"/>
    <property type="match status" value="1"/>
</dbReference>
<accession>A0A829A1K8</accession>
<dbReference type="PANTHER" id="PTHR46889">
    <property type="entry name" value="TRANSPOSASE INSF FOR INSERTION SEQUENCE IS3B-RELATED"/>
    <property type="match status" value="1"/>
</dbReference>
<dbReference type="GO" id="GO:0015074">
    <property type="term" value="P:DNA integration"/>
    <property type="evidence" value="ECO:0007669"/>
    <property type="project" value="InterPro"/>
</dbReference>
<dbReference type="InterPro" id="IPR036397">
    <property type="entry name" value="RNaseH_sf"/>
</dbReference>
<evidence type="ECO:0000313" key="3">
    <source>
        <dbReference type="EMBL" id="ELB40452.1"/>
    </source>
</evidence>
<dbReference type="AlphaFoldDB" id="A0A829A1K8"/>
<protein>
    <submittedName>
        <fullName evidence="3">Transposase</fullName>
    </submittedName>
</protein>
<feature type="domain" description="Integrase catalytic" evidence="2">
    <location>
        <begin position="102"/>
        <end position="264"/>
    </location>
</feature>
<name>A0A829A1K8_ENTFC</name>
<dbReference type="GO" id="GO:0003676">
    <property type="term" value="F:nucleic acid binding"/>
    <property type="evidence" value="ECO:0007669"/>
    <property type="project" value="InterPro"/>
</dbReference>
<reference evidence="3 4" key="1">
    <citation type="submission" date="2012-12" db="EMBL/GenBank/DDBJ databases">
        <title>The Genome Sequence of Enterococcus faecium E2039.</title>
        <authorList>
            <consortium name="The Broad Institute Genome Sequencing Platform"/>
            <consortium name="The Broad Institute Genome Sequencing Center for Infectious Disease"/>
            <person name="Earl A.M."/>
            <person name="Gilmore M.S."/>
            <person name="van Schaik W."/>
            <person name="Lebreton F."/>
            <person name="Willems R.J."/>
            <person name="Walker B."/>
            <person name="Young S.K."/>
            <person name="Zeng Q."/>
            <person name="Gargeya S."/>
            <person name="Fitzgerald M."/>
            <person name="Haas B."/>
            <person name="Abouelleil A."/>
            <person name="Alvarado L."/>
            <person name="Arachchi H.M."/>
            <person name="Berlin A.M."/>
            <person name="Chapman S.B."/>
            <person name="Dewar J."/>
            <person name="Goldberg J."/>
            <person name="Griggs A."/>
            <person name="Gujja S."/>
            <person name="Hansen M."/>
            <person name="Howarth C."/>
            <person name="Imamovic A."/>
            <person name="Larimer J."/>
            <person name="McCowan C."/>
            <person name="Murphy C."/>
            <person name="Neiman D."/>
            <person name="Pearson M."/>
            <person name="Priest M."/>
            <person name="Roberts A."/>
            <person name="Saif S."/>
            <person name="Shea T."/>
            <person name="Sisk P."/>
            <person name="Sykes S."/>
            <person name="Wortman J."/>
            <person name="Nusbaum C."/>
            <person name="Birren B."/>
        </authorList>
    </citation>
    <scope>NUCLEOTIDE SEQUENCE [LARGE SCALE GENOMIC DNA]</scope>
    <source>
        <strain evidence="3 4">E2039</strain>
    </source>
</reference>
<dbReference type="Proteomes" id="UP000010504">
    <property type="component" value="Unassembled WGS sequence"/>
</dbReference>